<dbReference type="AlphaFoldDB" id="A0A2V5IQT8"/>
<dbReference type="EMBL" id="QJVC01000004">
    <property type="protein sequence ID" value="PYI38918.1"/>
    <property type="molecule type" value="Genomic_DNA"/>
</dbReference>
<evidence type="ECO:0000313" key="2">
    <source>
        <dbReference type="Proteomes" id="UP000247980"/>
    </source>
</evidence>
<proteinExistence type="predicted"/>
<gene>
    <name evidence="1" type="ORF">CVS30_06270</name>
</gene>
<dbReference type="Proteomes" id="UP000247980">
    <property type="component" value="Unassembled WGS sequence"/>
</dbReference>
<evidence type="ECO:0000313" key="1">
    <source>
        <dbReference type="EMBL" id="PYI38918.1"/>
    </source>
</evidence>
<reference evidence="1 2" key="1">
    <citation type="submission" date="2018-05" db="EMBL/GenBank/DDBJ databases">
        <title>Genetic diversity of glacier-inhabiting Cryobacterium bacteria in China and description of Cryobacterium mengkeensis sp. nov. and Arthrobacter glacialis sp. nov.</title>
        <authorList>
            <person name="Liu Q."/>
            <person name="Xin Y.-H."/>
        </authorList>
    </citation>
    <scope>NUCLEOTIDE SEQUENCE [LARGE SCALE GENOMIC DNA]</scope>
    <source>
        <strain evidence="1 2">B7</strain>
    </source>
</reference>
<sequence length="172" mass="18587">MSISATNLEDELTFFDPGNTDDALFGISNALHSIGFLLVSPWSAMGPDFHAFAMEVELTVSPEWAASTRGVSNRSWSNSFHEETNGAASRIHELDLLPWSESHDSTVTVTQIDVFQRGTVQRGAIRLTVEIDETNISAIRAAELAAALQTAGEIVARSNAIPSQDRTPESGN</sequence>
<comment type="caution">
    <text evidence="1">The sequence shown here is derived from an EMBL/GenBank/DDBJ whole genome shotgun (WGS) entry which is preliminary data.</text>
</comment>
<keyword evidence="2" id="KW-1185">Reference proteome</keyword>
<protein>
    <submittedName>
        <fullName evidence="1">Uncharacterized protein</fullName>
    </submittedName>
</protein>
<organism evidence="1 2">
    <name type="scientific">Arthrobacter psychrolactophilus</name>
    <dbReference type="NCBI Taxonomy" id="92442"/>
    <lineage>
        <taxon>Bacteria</taxon>
        <taxon>Bacillati</taxon>
        <taxon>Actinomycetota</taxon>
        <taxon>Actinomycetes</taxon>
        <taxon>Micrococcales</taxon>
        <taxon>Micrococcaceae</taxon>
        <taxon>Arthrobacter</taxon>
    </lineage>
</organism>
<dbReference type="RefSeq" id="WP_110484481.1">
    <property type="nucleotide sequence ID" value="NZ_QJVC01000004.1"/>
</dbReference>
<name>A0A2V5IQT8_9MICC</name>
<accession>A0A2V5IQT8</accession>